<evidence type="ECO:0008006" key="7">
    <source>
        <dbReference type="Google" id="ProtNLM"/>
    </source>
</evidence>
<dbReference type="Gene3D" id="3.40.50.2000">
    <property type="entry name" value="Glycogen Phosphorylase B"/>
    <property type="match status" value="1"/>
</dbReference>
<feature type="region of interest" description="Disordered" evidence="4">
    <location>
        <begin position="19"/>
        <end position="46"/>
    </location>
</feature>
<dbReference type="eggNOG" id="ENOG502S40I">
    <property type="taxonomic scope" value="Eukaryota"/>
</dbReference>
<feature type="region of interest" description="Disordered" evidence="4">
    <location>
        <begin position="369"/>
        <end position="419"/>
    </location>
</feature>
<name>D8LTC4_ECTSI</name>
<feature type="compositionally biased region" description="Basic and acidic residues" evidence="4">
    <location>
        <begin position="691"/>
        <end position="703"/>
    </location>
</feature>
<dbReference type="STRING" id="2880.D8LTC4"/>
<evidence type="ECO:0000256" key="4">
    <source>
        <dbReference type="SAM" id="MobiDB-lite"/>
    </source>
</evidence>
<evidence type="ECO:0000313" key="5">
    <source>
        <dbReference type="EMBL" id="CBN77995.1"/>
    </source>
</evidence>
<keyword evidence="6" id="KW-1185">Reference proteome</keyword>
<accession>D8LTC4</accession>
<dbReference type="EMBL" id="FN649047">
    <property type="protein sequence ID" value="CBN77995.1"/>
    <property type="molecule type" value="Genomic_DNA"/>
</dbReference>
<dbReference type="GO" id="GO:0016757">
    <property type="term" value="F:glycosyltransferase activity"/>
    <property type="evidence" value="ECO:0007669"/>
    <property type="project" value="UniProtKB-KW"/>
</dbReference>
<feature type="compositionally biased region" description="Basic and acidic residues" evidence="4">
    <location>
        <begin position="385"/>
        <end position="398"/>
    </location>
</feature>
<dbReference type="EMBL" id="FN649751">
    <property type="protein sequence ID" value="CBN77995.1"/>
    <property type="molecule type" value="Genomic_DNA"/>
</dbReference>
<gene>
    <name evidence="5" type="ORF">Esi_0081_0102</name>
</gene>
<evidence type="ECO:0000256" key="1">
    <source>
        <dbReference type="ARBA" id="ARBA00004922"/>
    </source>
</evidence>
<feature type="region of interest" description="Disordered" evidence="4">
    <location>
        <begin position="462"/>
        <end position="524"/>
    </location>
</feature>
<sequence length="876" mass="91219">MFVLCEEWDVDEALHHFSAAASTSRQRQEPLPEEEGSRGGGESVPSRDGFEWGPVWLLQGLDDKAVATALAAAFDKASGGTLSYYSRHLLLENSRRGGKSRSGDNKGAVTSRGIGAKTQTPSRPKTSSSTADMSVIAGSHPNKVAEVDTPGEDTEAAAGLGAANVGQNIRVVRLGFVSAHFRWHSVGRLTIGLLERLCTSRGLQIFVIDASSGGRHRSTAGKPTATTVQDTSRGQPDEDFVLERLAAAGASIVRIQAAAAPSPRNGADATSPTRLAPTTKVEGSSGSGSGGAGSDALQTAREAIAELRLDVLVYGDVGMDAFTTGLAHGRLSPVQVAFWGHPGTTGLSTMDYFVTSDLFEGELGAGLGSRRRLRSNDGGDSSADDDTRYVEQREEAGRNPDGVGDEATAAGGEGDGLEAWAGAERPDRQHAFSEQLVRLGGLGFIFDDPVLTFGWDSAGEDSGIVPGSNEPSRDSWNGSRNGKHDRGMEDRKQRHSENSPPSSGGGDGRAASSPDLMKKREAEEANRPRLYVCAQSLMKMHPAFDAVLAGILAADPLAQILLLRDSRQLLWHSRFRRRLRAAVDAAEKRANFAAVSTGTAAAQNGTGPASSPIRGGLWGRVRFVSPLSGREFFRLQCRADVVLDPFPFGGGVTTLEALACGTPVVTAGALQSVHRLAEGLLAAAANTQCQGREEHHPKDHKGEAGALKTTPSGRNTGGCVGPAGGVQHAAGEAPAGGVAENRRETTTKHPDEGSGGCVPTTRHTPGAAAGTAGASDAAVNTDDEQHMDNNVLVRSLVARSTTEYIAKAVAVAAPGALKRKVRRALRCGRNGLLHGGGRGAGGGDGEDGSDVAADWERFLTNAAASATTADSLARSV</sequence>
<feature type="compositionally biased region" description="Polar residues" evidence="4">
    <location>
        <begin position="117"/>
        <end position="132"/>
    </location>
</feature>
<feature type="compositionally biased region" description="Basic and acidic residues" evidence="4">
    <location>
        <begin position="740"/>
        <end position="752"/>
    </location>
</feature>
<protein>
    <recommendedName>
        <fullName evidence="7">O-GlcNAc transferase C-terminal domain-containing protein</fullName>
    </recommendedName>
</protein>
<feature type="compositionally biased region" description="Polar residues" evidence="4">
    <location>
        <begin position="224"/>
        <end position="234"/>
    </location>
</feature>
<dbReference type="Proteomes" id="UP000002630">
    <property type="component" value="Linkage Group LG26"/>
</dbReference>
<feature type="region of interest" description="Disordered" evidence="4">
    <location>
        <begin position="95"/>
        <end position="133"/>
    </location>
</feature>
<feature type="compositionally biased region" description="Basic and acidic residues" evidence="4">
    <location>
        <begin position="482"/>
        <end position="497"/>
    </location>
</feature>
<dbReference type="AlphaFoldDB" id="D8LTC4"/>
<comment type="pathway">
    <text evidence="1">Protein modification; protein glycosylation.</text>
</comment>
<dbReference type="PANTHER" id="PTHR44835">
    <property type="entry name" value="UDP-N-ACETYLGLUCOSAMINE--PEPTIDE N-ACETYLGLUCOSAMINYLTRANSFERASE SPINDLY-RELATED"/>
    <property type="match status" value="1"/>
</dbReference>
<evidence type="ECO:0000313" key="6">
    <source>
        <dbReference type="Proteomes" id="UP000002630"/>
    </source>
</evidence>
<feature type="region of interest" description="Disordered" evidence="4">
    <location>
        <begin position="259"/>
        <end position="295"/>
    </location>
</feature>
<feature type="region of interest" description="Disordered" evidence="4">
    <location>
        <begin position="688"/>
        <end position="773"/>
    </location>
</feature>
<feature type="region of interest" description="Disordered" evidence="4">
    <location>
        <begin position="212"/>
        <end position="236"/>
    </location>
</feature>
<feature type="compositionally biased region" description="Gly residues" evidence="4">
    <location>
        <begin position="715"/>
        <end position="724"/>
    </location>
</feature>
<keyword evidence="3" id="KW-0808">Transferase</keyword>
<evidence type="ECO:0000256" key="3">
    <source>
        <dbReference type="ARBA" id="ARBA00022679"/>
    </source>
</evidence>
<dbReference type="OrthoDB" id="9991317at2759"/>
<proteinExistence type="predicted"/>
<feature type="compositionally biased region" description="Low complexity" evidence="4">
    <location>
        <begin position="401"/>
        <end position="410"/>
    </location>
</feature>
<dbReference type="SUPFAM" id="SSF53756">
    <property type="entry name" value="UDP-Glycosyltransferase/glycogen phosphorylase"/>
    <property type="match status" value="1"/>
</dbReference>
<dbReference type="InterPro" id="IPR051939">
    <property type="entry name" value="Glycosyltr_41/O-GlcNAc_trsf"/>
</dbReference>
<dbReference type="InParanoid" id="D8LTC4"/>
<dbReference type="PANTHER" id="PTHR44835:SF1">
    <property type="entry name" value="PROTEIN O-GLCNAC TRANSFERASE"/>
    <property type="match status" value="1"/>
</dbReference>
<keyword evidence="2" id="KW-0328">Glycosyltransferase</keyword>
<reference evidence="5 6" key="1">
    <citation type="journal article" date="2010" name="Nature">
        <title>The Ectocarpus genome and the independent evolution of multicellularity in brown algae.</title>
        <authorList>
            <person name="Cock J.M."/>
            <person name="Sterck L."/>
            <person name="Rouze P."/>
            <person name="Scornet D."/>
            <person name="Allen A.E."/>
            <person name="Amoutzias G."/>
            <person name="Anthouard V."/>
            <person name="Artiguenave F."/>
            <person name="Aury J.M."/>
            <person name="Badger J.H."/>
            <person name="Beszteri B."/>
            <person name="Billiau K."/>
            <person name="Bonnet E."/>
            <person name="Bothwell J.H."/>
            <person name="Bowler C."/>
            <person name="Boyen C."/>
            <person name="Brownlee C."/>
            <person name="Carrano C.J."/>
            <person name="Charrier B."/>
            <person name="Cho G.Y."/>
            <person name="Coelho S.M."/>
            <person name="Collen J."/>
            <person name="Corre E."/>
            <person name="Da Silva C."/>
            <person name="Delage L."/>
            <person name="Delaroque N."/>
            <person name="Dittami S.M."/>
            <person name="Doulbeau S."/>
            <person name="Elias M."/>
            <person name="Farnham G."/>
            <person name="Gachon C.M."/>
            <person name="Gschloessl B."/>
            <person name="Heesch S."/>
            <person name="Jabbari K."/>
            <person name="Jubin C."/>
            <person name="Kawai H."/>
            <person name="Kimura K."/>
            <person name="Kloareg B."/>
            <person name="Kupper F.C."/>
            <person name="Lang D."/>
            <person name="Le Bail A."/>
            <person name="Leblanc C."/>
            <person name="Lerouge P."/>
            <person name="Lohr M."/>
            <person name="Lopez P.J."/>
            <person name="Martens C."/>
            <person name="Maumus F."/>
            <person name="Michel G."/>
            <person name="Miranda-Saavedra D."/>
            <person name="Morales J."/>
            <person name="Moreau H."/>
            <person name="Motomura T."/>
            <person name="Nagasato C."/>
            <person name="Napoli C.A."/>
            <person name="Nelson D.R."/>
            <person name="Nyvall-Collen P."/>
            <person name="Peters A.F."/>
            <person name="Pommier C."/>
            <person name="Potin P."/>
            <person name="Poulain J."/>
            <person name="Quesneville H."/>
            <person name="Read B."/>
            <person name="Rensing S.A."/>
            <person name="Ritter A."/>
            <person name="Rousvoal S."/>
            <person name="Samanta M."/>
            <person name="Samson G."/>
            <person name="Schroeder D.C."/>
            <person name="Segurens B."/>
            <person name="Strittmatter M."/>
            <person name="Tonon T."/>
            <person name="Tregear J.W."/>
            <person name="Valentin K."/>
            <person name="von Dassow P."/>
            <person name="Yamagishi T."/>
            <person name="Van de Peer Y."/>
            <person name="Wincker P."/>
        </authorList>
    </citation>
    <scope>NUCLEOTIDE SEQUENCE [LARGE SCALE GENOMIC DNA]</scope>
    <source>
        <strain evidence="6">Ec32 / CCAP1310/4</strain>
    </source>
</reference>
<dbReference type="Gene3D" id="3.40.50.11380">
    <property type="match status" value="1"/>
</dbReference>
<feature type="compositionally biased region" description="Low complexity" evidence="4">
    <location>
        <begin position="729"/>
        <end position="739"/>
    </location>
</feature>
<organism evidence="5 6">
    <name type="scientific">Ectocarpus siliculosus</name>
    <name type="common">Brown alga</name>
    <name type="synonym">Conferva siliculosa</name>
    <dbReference type="NCBI Taxonomy" id="2880"/>
    <lineage>
        <taxon>Eukaryota</taxon>
        <taxon>Sar</taxon>
        <taxon>Stramenopiles</taxon>
        <taxon>Ochrophyta</taxon>
        <taxon>PX clade</taxon>
        <taxon>Phaeophyceae</taxon>
        <taxon>Ectocarpales</taxon>
        <taxon>Ectocarpaceae</taxon>
        <taxon>Ectocarpus</taxon>
    </lineage>
</organism>
<evidence type="ECO:0000256" key="2">
    <source>
        <dbReference type="ARBA" id="ARBA00022676"/>
    </source>
</evidence>